<feature type="domain" description="PNPLA" evidence="8">
    <location>
        <begin position="21"/>
        <end position="228"/>
    </location>
</feature>
<dbReference type="PROSITE" id="PS51635">
    <property type="entry name" value="PNPLA"/>
    <property type="match status" value="1"/>
</dbReference>
<dbReference type="GO" id="GO:0006952">
    <property type="term" value="P:defense response"/>
    <property type="evidence" value="ECO:0007669"/>
    <property type="project" value="UniProtKB-KW"/>
</dbReference>
<dbReference type="InterPro" id="IPR002641">
    <property type="entry name" value="PNPLA_dom"/>
</dbReference>
<keyword evidence="3" id="KW-0611">Plant defense</keyword>
<comment type="similarity">
    <text evidence="1 7">Belongs to the patatin family.</text>
</comment>
<dbReference type="GO" id="GO:0047372">
    <property type="term" value="F:monoacylglycerol lipase activity"/>
    <property type="evidence" value="ECO:0007669"/>
    <property type="project" value="TreeGrafter"/>
</dbReference>
<dbReference type="GO" id="GO:0016042">
    <property type="term" value="P:lipid catabolic process"/>
    <property type="evidence" value="ECO:0007669"/>
    <property type="project" value="UniProtKB-UniRule"/>
</dbReference>
<feature type="short sequence motif" description="DGA/G" evidence="6">
    <location>
        <begin position="215"/>
        <end position="217"/>
    </location>
</feature>
<feature type="active site" description="Proton acceptor" evidence="6">
    <location>
        <position position="215"/>
    </location>
</feature>
<sequence>MEETTRLPLQPPTYGDLVTVLSIDGGGIRGIIPATILGFLESELQKLDGEEARIADYFDVIAGTSTGGFVTAMLAAPNEQKRPLFAAKDISDFFLQQCPRIFPQSSSLLFSGATKIIKSLTGPIYDGKYLREIVWELLGNTRLHQTLTNVVIPTFDIKQLQPAIFSSYRAKDRPKYDAFLSDICIGTSAAPTYLPAHRFETKDPTGHVREFNLIDGGFAANNPGLVAMGEVTREIIRGSPDFLSINPMDYGRFLVISLGTGSSKLVQQFNGDDVAKWGLLDWLTKGRSARLLHAFFRASSDMVDYHNCTVFEALQSKQSYLRIEDDSLTGNLASADVATKENLDNLVKVGEELLKKPVAWVNLETGIYEPIDGQTTNREALVRFAKQLVEERHRRLARSPSGHSDNSK</sequence>
<comment type="caution">
    <text evidence="9">The sequence shown here is derived from an EMBL/GenBank/DDBJ whole genome shotgun (WGS) entry which is preliminary data.</text>
</comment>
<evidence type="ECO:0000313" key="10">
    <source>
        <dbReference type="Proteomes" id="UP001370490"/>
    </source>
</evidence>
<keyword evidence="5 6" id="KW-0443">Lipid metabolism</keyword>
<feature type="active site" description="Nucleophile" evidence="6">
    <location>
        <position position="65"/>
    </location>
</feature>
<feature type="short sequence motif" description="GXGXXG" evidence="6">
    <location>
        <begin position="25"/>
        <end position="30"/>
    </location>
</feature>
<dbReference type="PANTHER" id="PTHR32176">
    <property type="entry name" value="XYLOSE ISOMERASE"/>
    <property type="match status" value="1"/>
</dbReference>
<evidence type="ECO:0000256" key="5">
    <source>
        <dbReference type="ARBA" id="ARBA00023098"/>
    </source>
</evidence>
<dbReference type="SUPFAM" id="SSF52151">
    <property type="entry name" value="FabD/lysophospholipase-like"/>
    <property type="match status" value="1"/>
</dbReference>
<evidence type="ECO:0000313" key="9">
    <source>
        <dbReference type="EMBL" id="KAK6939573.1"/>
    </source>
</evidence>
<keyword evidence="10" id="KW-1185">Reference proteome</keyword>
<reference evidence="9 10" key="1">
    <citation type="submission" date="2023-12" db="EMBL/GenBank/DDBJ databases">
        <title>A high-quality genome assembly for Dillenia turbinata (Dilleniales).</title>
        <authorList>
            <person name="Chanderbali A."/>
        </authorList>
    </citation>
    <scope>NUCLEOTIDE SEQUENCE [LARGE SCALE GENOMIC DNA]</scope>
    <source>
        <strain evidence="9">LSX21</strain>
        <tissue evidence="9">Leaf</tissue>
    </source>
</reference>
<dbReference type="Pfam" id="PF01734">
    <property type="entry name" value="Patatin"/>
    <property type="match status" value="1"/>
</dbReference>
<gene>
    <name evidence="9" type="ORF">RJ641_029104</name>
</gene>
<evidence type="ECO:0000256" key="7">
    <source>
        <dbReference type="RuleBase" id="RU361262"/>
    </source>
</evidence>
<dbReference type="FunFam" id="3.40.1090.10:FF:000005">
    <property type="entry name" value="Patatin"/>
    <property type="match status" value="1"/>
</dbReference>
<evidence type="ECO:0000256" key="4">
    <source>
        <dbReference type="ARBA" id="ARBA00022963"/>
    </source>
</evidence>
<comment type="domain">
    <text evidence="7">The nitrogen atoms of the two glycine residues in the GGXR motif define the oxyanion hole, and stabilize the oxyanion that forms during the nucleophilic attack by the catalytic serine during substrate cleavage.</text>
</comment>
<keyword evidence="4 6" id="KW-0442">Lipid degradation</keyword>
<dbReference type="PANTHER" id="PTHR32176:SF109">
    <property type="entry name" value="PATATIN-LIKE PROTEIN 2"/>
    <property type="match status" value="1"/>
</dbReference>
<dbReference type="EC" id="3.1.1.-" evidence="7"/>
<dbReference type="CDD" id="cd07214">
    <property type="entry name" value="Pat17_isozyme_like"/>
    <property type="match status" value="1"/>
</dbReference>
<feature type="short sequence motif" description="GXSXG" evidence="6">
    <location>
        <begin position="63"/>
        <end position="67"/>
    </location>
</feature>
<evidence type="ECO:0000256" key="2">
    <source>
        <dbReference type="ARBA" id="ARBA00022801"/>
    </source>
</evidence>
<dbReference type="Proteomes" id="UP001370490">
    <property type="component" value="Unassembled WGS sequence"/>
</dbReference>
<dbReference type="GO" id="GO:0004620">
    <property type="term" value="F:phospholipase activity"/>
    <property type="evidence" value="ECO:0007669"/>
    <property type="project" value="TreeGrafter"/>
</dbReference>
<organism evidence="9 10">
    <name type="scientific">Dillenia turbinata</name>
    <dbReference type="NCBI Taxonomy" id="194707"/>
    <lineage>
        <taxon>Eukaryota</taxon>
        <taxon>Viridiplantae</taxon>
        <taxon>Streptophyta</taxon>
        <taxon>Embryophyta</taxon>
        <taxon>Tracheophyta</taxon>
        <taxon>Spermatophyta</taxon>
        <taxon>Magnoliopsida</taxon>
        <taxon>eudicotyledons</taxon>
        <taxon>Gunneridae</taxon>
        <taxon>Pentapetalae</taxon>
        <taxon>Dilleniales</taxon>
        <taxon>Dilleniaceae</taxon>
        <taxon>Dillenia</taxon>
    </lineage>
</organism>
<comment type="function">
    <text evidence="7">Lipolytic acyl hydrolase (LAH).</text>
</comment>
<dbReference type="EMBL" id="JBAMMX010000005">
    <property type="protein sequence ID" value="KAK6939573.1"/>
    <property type="molecule type" value="Genomic_DNA"/>
</dbReference>
<proteinExistence type="inferred from homology"/>
<dbReference type="Gene3D" id="3.40.1090.10">
    <property type="entry name" value="Cytosolic phospholipase A2 catalytic domain"/>
    <property type="match status" value="1"/>
</dbReference>
<protein>
    <recommendedName>
        <fullName evidence="7">Patatin</fullName>
        <ecNumber evidence="7">3.1.1.-</ecNumber>
    </recommendedName>
</protein>
<name>A0AAN8ZME4_9MAGN</name>
<evidence type="ECO:0000256" key="6">
    <source>
        <dbReference type="PROSITE-ProRule" id="PRU01161"/>
    </source>
</evidence>
<evidence type="ECO:0000259" key="8">
    <source>
        <dbReference type="PROSITE" id="PS51635"/>
    </source>
</evidence>
<dbReference type="AlphaFoldDB" id="A0AAN8ZME4"/>
<evidence type="ECO:0000256" key="1">
    <source>
        <dbReference type="ARBA" id="ARBA00010240"/>
    </source>
</evidence>
<accession>A0AAN8ZME4</accession>
<dbReference type="InterPro" id="IPR016035">
    <property type="entry name" value="Acyl_Trfase/lysoPLipase"/>
</dbReference>
<keyword evidence="2 6" id="KW-0378">Hydrolase</keyword>
<evidence type="ECO:0000256" key="3">
    <source>
        <dbReference type="ARBA" id="ARBA00022821"/>
    </source>
</evidence>